<evidence type="ECO:0000313" key="8">
    <source>
        <dbReference type="EMBL" id="KAK6948836.1"/>
    </source>
</evidence>
<dbReference type="PANTHER" id="PTHR24223">
    <property type="entry name" value="ATP-BINDING CASSETTE SUB-FAMILY C"/>
    <property type="match status" value="1"/>
</dbReference>
<dbReference type="PANTHER" id="PTHR24223:SF345">
    <property type="entry name" value="ABC MULTIDRUG TRANSPORTER (EUROFUNG)"/>
    <property type="match status" value="1"/>
</dbReference>
<dbReference type="Gene3D" id="1.20.1560.10">
    <property type="entry name" value="ABC transporter type 1, transmembrane domain"/>
    <property type="match status" value="1"/>
</dbReference>
<feature type="domain" description="ABC transporter" evidence="7">
    <location>
        <begin position="188"/>
        <end position="302"/>
    </location>
</feature>
<proteinExistence type="predicted"/>
<keyword evidence="5 6" id="KW-0472">Membrane</keyword>
<dbReference type="GO" id="GO:0042626">
    <property type="term" value="F:ATPase-coupled transmembrane transporter activity"/>
    <property type="evidence" value="ECO:0007669"/>
    <property type="project" value="TreeGrafter"/>
</dbReference>
<dbReference type="Gene3D" id="3.40.50.300">
    <property type="entry name" value="P-loop containing nucleotide triphosphate hydrolases"/>
    <property type="match status" value="1"/>
</dbReference>
<feature type="transmembrane region" description="Helical" evidence="6">
    <location>
        <begin position="62"/>
        <end position="85"/>
    </location>
</feature>
<dbReference type="Proteomes" id="UP001369815">
    <property type="component" value="Unassembled WGS sequence"/>
</dbReference>
<keyword evidence="1 6" id="KW-0812">Transmembrane</keyword>
<dbReference type="Pfam" id="PF00005">
    <property type="entry name" value="ABC_tran"/>
    <property type="match status" value="1"/>
</dbReference>
<evidence type="ECO:0000256" key="1">
    <source>
        <dbReference type="ARBA" id="ARBA00022692"/>
    </source>
</evidence>
<dbReference type="AlphaFoldDB" id="A0AAX6M8U5"/>
<dbReference type="InterPro" id="IPR027417">
    <property type="entry name" value="P-loop_NTPase"/>
</dbReference>
<dbReference type="SUPFAM" id="SSF90123">
    <property type="entry name" value="ABC transporter transmembrane region"/>
    <property type="match status" value="1"/>
</dbReference>
<evidence type="ECO:0000256" key="3">
    <source>
        <dbReference type="ARBA" id="ARBA00022840"/>
    </source>
</evidence>
<dbReference type="GO" id="GO:0005524">
    <property type="term" value="F:ATP binding"/>
    <property type="evidence" value="ECO:0007669"/>
    <property type="project" value="UniProtKB-KW"/>
</dbReference>
<accession>A0AAX6M8U5</accession>
<keyword evidence="4 6" id="KW-1133">Transmembrane helix</keyword>
<dbReference type="InterPro" id="IPR003439">
    <property type="entry name" value="ABC_transporter-like_ATP-bd"/>
</dbReference>
<dbReference type="InterPro" id="IPR050173">
    <property type="entry name" value="ABC_transporter_C-like"/>
</dbReference>
<gene>
    <name evidence="8" type="ORF">Daesc_008907</name>
</gene>
<evidence type="ECO:0000256" key="4">
    <source>
        <dbReference type="ARBA" id="ARBA00022989"/>
    </source>
</evidence>
<evidence type="ECO:0000313" key="9">
    <source>
        <dbReference type="Proteomes" id="UP001369815"/>
    </source>
</evidence>
<evidence type="ECO:0000256" key="2">
    <source>
        <dbReference type="ARBA" id="ARBA00022741"/>
    </source>
</evidence>
<evidence type="ECO:0000256" key="5">
    <source>
        <dbReference type="ARBA" id="ARBA00023136"/>
    </source>
</evidence>
<keyword evidence="9" id="KW-1185">Reference proteome</keyword>
<dbReference type="EMBL" id="JBANMG010000009">
    <property type="protein sequence ID" value="KAK6948836.1"/>
    <property type="molecule type" value="Genomic_DNA"/>
</dbReference>
<dbReference type="GO" id="GO:0016020">
    <property type="term" value="C:membrane"/>
    <property type="evidence" value="ECO:0007669"/>
    <property type="project" value="InterPro"/>
</dbReference>
<evidence type="ECO:0000259" key="7">
    <source>
        <dbReference type="Pfam" id="PF00005"/>
    </source>
</evidence>
<name>A0AAX6M8U5_9PEZI</name>
<dbReference type="SUPFAM" id="SSF52540">
    <property type="entry name" value="P-loop containing nucleoside triphosphate hydrolases"/>
    <property type="match status" value="1"/>
</dbReference>
<evidence type="ECO:0000256" key="6">
    <source>
        <dbReference type="SAM" id="Phobius"/>
    </source>
</evidence>
<protein>
    <recommendedName>
        <fullName evidence="7">ABC transporter domain-containing protein</fullName>
    </recommendedName>
</protein>
<dbReference type="InterPro" id="IPR036640">
    <property type="entry name" value="ABC1_TM_sf"/>
</dbReference>
<keyword evidence="2" id="KW-0547">Nucleotide-binding</keyword>
<organism evidence="8 9">
    <name type="scientific">Daldinia eschscholtzii</name>
    <dbReference type="NCBI Taxonomy" id="292717"/>
    <lineage>
        <taxon>Eukaryota</taxon>
        <taxon>Fungi</taxon>
        <taxon>Dikarya</taxon>
        <taxon>Ascomycota</taxon>
        <taxon>Pezizomycotina</taxon>
        <taxon>Sordariomycetes</taxon>
        <taxon>Xylariomycetidae</taxon>
        <taxon>Xylariales</taxon>
        <taxon>Hypoxylaceae</taxon>
        <taxon>Daldinia</taxon>
    </lineage>
</organism>
<sequence>MGFTGDSQRAWMVGVQKRVGMTATVIASMKNLKISGLTEAVGDFIQQLRMEELAAGSRFRKIGIIAALFGFIPLLLGPPLTFAFAQRTLNASRIFTSLSYLLLLTNPLSGVFQSIPPLLSGLACLERIQAFLEYETRHNFREVLTDTRRDSEKPRGDIRASPDSQLDTADPIVIKDGKFGWEAGKFVLQDVNTRVPKSSLTIVVGPVGSGKSTLCKAILGEIPLNEGRVPVLSTRFPHVGFCEQTAFLSNGSIRDNIVGFSPFDRDRYTEVIWATGLTFDIATLPQGDRTNIGSDGITLSGARSNTSPSLARSIFSLTC</sequence>
<comment type="caution">
    <text evidence="8">The sequence shown here is derived from an EMBL/GenBank/DDBJ whole genome shotgun (WGS) entry which is preliminary data.</text>
</comment>
<keyword evidence="3" id="KW-0067">ATP-binding</keyword>
<dbReference type="GO" id="GO:0016887">
    <property type="term" value="F:ATP hydrolysis activity"/>
    <property type="evidence" value="ECO:0007669"/>
    <property type="project" value="InterPro"/>
</dbReference>
<reference evidence="8 9" key="1">
    <citation type="journal article" date="2024" name="Front Chem Biol">
        <title>Unveiling the potential of Daldinia eschscholtzii MFLUCC 19-0629 through bioactivity and bioinformatics studies for enhanced sustainable agriculture production.</title>
        <authorList>
            <person name="Brooks S."/>
            <person name="Weaver J.A."/>
            <person name="Klomchit A."/>
            <person name="Alharthi S.A."/>
            <person name="Onlamun T."/>
            <person name="Nurani R."/>
            <person name="Vong T.K."/>
            <person name="Alberti F."/>
            <person name="Greco C."/>
        </authorList>
    </citation>
    <scope>NUCLEOTIDE SEQUENCE [LARGE SCALE GENOMIC DNA]</scope>
    <source>
        <strain evidence="8">MFLUCC 19-0629</strain>
    </source>
</reference>